<feature type="compositionally biased region" description="Polar residues" evidence="1">
    <location>
        <begin position="283"/>
        <end position="321"/>
    </location>
</feature>
<keyword evidence="2" id="KW-0472">Membrane</keyword>
<evidence type="ECO:0008006" key="5">
    <source>
        <dbReference type="Google" id="ProtNLM"/>
    </source>
</evidence>
<keyword evidence="2" id="KW-1133">Transmembrane helix</keyword>
<evidence type="ECO:0000256" key="2">
    <source>
        <dbReference type="SAM" id="Phobius"/>
    </source>
</evidence>
<name>A0A8H5B6K1_9AGAR</name>
<dbReference type="AlphaFoldDB" id="A0A8H5B6K1"/>
<feature type="region of interest" description="Disordered" evidence="1">
    <location>
        <begin position="186"/>
        <end position="211"/>
    </location>
</feature>
<feature type="region of interest" description="Disordered" evidence="1">
    <location>
        <begin position="273"/>
        <end position="321"/>
    </location>
</feature>
<dbReference type="OrthoDB" id="3364107at2759"/>
<evidence type="ECO:0000313" key="4">
    <source>
        <dbReference type="Proteomes" id="UP000567179"/>
    </source>
</evidence>
<dbReference type="EMBL" id="JAACJJ010000033">
    <property type="protein sequence ID" value="KAF5317490.1"/>
    <property type="molecule type" value="Genomic_DNA"/>
</dbReference>
<feature type="compositionally biased region" description="Polar residues" evidence="1">
    <location>
        <begin position="191"/>
        <end position="201"/>
    </location>
</feature>
<feature type="transmembrane region" description="Helical" evidence="2">
    <location>
        <begin position="25"/>
        <end position="45"/>
    </location>
</feature>
<evidence type="ECO:0000313" key="3">
    <source>
        <dbReference type="EMBL" id="KAF5317490.1"/>
    </source>
</evidence>
<feature type="transmembrane region" description="Helical" evidence="2">
    <location>
        <begin position="145"/>
        <end position="166"/>
    </location>
</feature>
<comment type="caution">
    <text evidence="3">The sequence shown here is derived from an EMBL/GenBank/DDBJ whole genome shotgun (WGS) entry which is preliminary data.</text>
</comment>
<keyword evidence="4" id="KW-1185">Reference proteome</keyword>
<gene>
    <name evidence="3" type="ORF">D9619_013152</name>
</gene>
<evidence type="ECO:0000256" key="1">
    <source>
        <dbReference type="SAM" id="MobiDB-lite"/>
    </source>
</evidence>
<dbReference type="Proteomes" id="UP000567179">
    <property type="component" value="Unassembled WGS sequence"/>
</dbReference>
<protein>
    <recommendedName>
        <fullName evidence="5">MARVEL domain-containing protein</fullName>
    </recommendedName>
</protein>
<feature type="transmembrane region" description="Helical" evidence="2">
    <location>
        <begin position="87"/>
        <end position="113"/>
    </location>
</feature>
<organism evidence="3 4">
    <name type="scientific">Psilocybe cf. subviscida</name>
    <dbReference type="NCBI Taxonomy" id="2480587"/>
    <lineage>
        <taxon>Eukaryota</taxon>
        <taxon>Fungi</taxon>
        <taxon>Dikarya</taxon>
        <taxon>Basidiomycota</taxon>
        <taxon>Agaricomycotina</taxon>
        <taxon>Agaricomycetes</taxon>
        <taxon>Agaricomycetidae</taxon>
        <taxon>Agaricales</taxon>
        <taxon>Agaricineae</taxon>
        <taxon>Strophariaceae</taxon>
        <taxon>Psilocybe</taxon>
    </lineage>
</organism>
<proteinExistence type="predicted"/>
<keyword evidence="2" id="KW-0812">Transmembrane</keyword>
<sequence>MAQLGAASSPASGSSRNWLYLFRRVLLLVCSILNFATLAFVAHWLSETISIEDVFFRSQVAGTVSAVLTLVLIPAMITVARIRRNAWFVYILSEVVVFGLLWISWTVTAALAIQDLNDIYLGNCSLWQFFPDNEWCNQLLVTRGLAATIFVILLIYVLTLTIYAVVRTFTVGSGVWFQTVQDQSFGAADNSGRTAPTTDGTAPSMWDSEKSPNEVRPQAEVAAAPVGGALPGYATYPPSPLSQALSMQMGAANSAGPNINAVGSGVTGLPAGATGGPGVGTAQQHYSDAPQQVNMHVSRSSPQQQPVGNQGAPVTSSYPQL</sequence>
<accession>A0A8H5B6K1</accession>
<feature type="transmembrane region" description="Helical" evidence="2">
    <location>
        <begin position="60"/>
        <end position="80"/>
    </location>
</feature>
<reference evidence="3 4" key="1">
    <citation type="journal article" date="2020" name="ISME J.">
        <title>Uncovering the hidden diversity of litter-decomposition mechanisms in mushroom-forming fungi.</title>
        <authorList>
            <person name="Floudas D."/>
            <person name="Bentzer J."/>
            <person name="Ahren D."/>
            <person name="Johansson T."/>
            <person name="Persson P."/>
            <person name="Tunlid A."/>
        </authorList>
    </citation>
    <scope>NUCLEOTIDE SEQUENCE [LARGE SCALE GENOMIC DNA]</scope>
    <source>
        <strain evidence="3 4">CBS 101986</strain>
    </source>
</reference>